<name>A0A834I0R3_RHYFE</name>
<dbReference type="Proteomes" id="UP000625711">
    <property type="component" value="Unassembled WGS sequence"/>
</dbReference>
<dbReference type="AlphaFoldDB" id="A0A834I0R3"/>
<reference evidence="1" key="1">
    <citation type="submission" date="2020-08" db="EMBL/GenBank/DDBJ databases">
        <title>Genome sequencing and assembly of the red palm weevil Rhynchophorus ferrugineus.</title>
        <authorList>
            <person name="Dias G.B."/>
            <person name="Bergman C.M."/>
            <person name="Manee M."/>
        </authorList>
    </citation>
    <scope>NUCLEOTIDE SEQUENCE</scope>
    <source>
        <strain evidence="1">AA-2017</strain>
        <tissue evidence="1">Whole larva</tissue>
    </source>
</reference>
<dbReference type="EMBL" id="JAACXV010014085">
    <property type="protein sequence ID" value="KAF7270513.1"/>
    <property type="molecule type" value="Genomic_DNA"/>
</dbReference>
<proteinExistence type="predicted"/>
<gene>
    <name evidence="1" type="ORF">GWI33_016518</name>
</gene>
<protein>
    <submittedName>
        <fullName evidence="1">Uncharacterized protein</fullName>
    </submittedName>
</protein>
<accession>A0A834I0R3</accession>
<evidence type="ECO:0000313" key="2">
    <source>
        <dbReference type="Proteomes" id="UP000625711"/>
    </source>
</evidence>
<evidence type="ECO:0000313" key="1">
    <source>
        <dbReference type="EMBL" id="KAF7270513.1"/>
    </source>
</evidence>
<comment type="caution">
    <text evidence="1">The sequence shown here is derived from an EMBL/GenBank/DDBJ whole genome shotgun (WGS) entry which is preliminary data.</text>
</comment>
<organism evidence="1 2">
    <name type="scientific">Rhynchophorus ferrugineus</name>
    <name type="common">Red palm weevil</name>
    <name type="synonym">Curculio ferrugineus</name>
    <dbReference type="NCBI Taxonomy" id="354439"/>
    <lineage>
        <taxon>Eukaryota</taxon>
        <taxon>Metazoa</taxon>
        <taxon>Ecdysozoa</taxon>
        <taxon>Arthropoda</taxon>
        <taxon>Hexapoda</taxon>
        <taxon>Insecta</taxon>
        <taxon>Pterygota</taxon>
        <taxon>Neoptera</taxon>
        <taxon>Endopterygota</taxon>
        <taxon>Coleoptera</taxon>
        <taxon>Polyphaga</taxon>
        <taxon>Cucujiformia</taxon>
        <taxon>Curculionidae</taxon>
        <taxon>Dryophthorinae</taxon>
        <taxon>Rhynchophorus</taxon>
    </lineage>
</organism>
<sequence length="151" mass="17011">MVSPLDEQNELILLQIGVSAHSPNYARKHDFKPSIVKQIRPGLLEATTKQKPGYLAELSVSGPEGVDPLRRQLFIGDALRLAPGAPVGHRVSAELFPPAPHCHPATSMNRCHRRSSLDHEKERRWCGERVDNAEKLHQAYLPPEFDREKTR</sequence>
<keyword evidence="2" id="KW-1185">Reference proteome</keyword>